<evidence type="ECO:0000313" key="2">
    <source>
        <dbReference type="EMBL" id="CAF1919200.1"/>
    </source>
</evidence>
<accession>A0A816KHC2</accession>
<feature type="domain" description="Neprosin PEP catalytic" evidence="1">
    <location>
        <begin position="8"/>
        <end position="55"/>
    </location>
</feature>
<gene>
    <name evidence="2" type="ORF">DARMORV10_C02P45680.1</name>
</gene>
<reference evidence="2" key="1">
    <citation type="submission" date="2021-01" db="EMBL/GenBank/DDBJ databases">
        <authorList>
            <consortium name="Genoscope - CEA"/>
            <person name="William W."/>
        </authorList>
    </citation>
    <scope>NUCLEOTIDE SEQUENCE</scope>
</reference>
<dbReference type="InterPro" id="IPR004314">
    <property type="entry name" value="Neprosin"/>
</dbReference>
<dbReference type="Proteomes" id="UP001295469">
    <property type="component" value="Chromosome C02"/>
</dbReference>
<dbReference type="EMBL" id="HG994366">
    <property type="protein sequence ID" value="CAF1919200.1"/>
    <property type="molecule type" value="Genomic_DNA"/>
</dbReference>
<dbReference type="Pfam" id="PF03080">
    <property type="entry name" value="Neprosin"/>
    <property type="match status" value="1"/>
</dbReference>
<protein>
    <submittedName>
        <fullName evidence="2">(rape) hypothetical protein</fullName>
    </submittedName>
</protein>
<sequence length="80" mass="8726">MNILLAESDTYYSGCYSLRCPGFLQTSSRIALEAAISHTSTYGGDQFAITIQIWKPVVPTLVLPLRPHGVVPSFPVSRVS</sequence>
<dbReference type="AlphaFoldDB" id="A0A816KHC2"/>
<name>A0A816KHC2_BRANA</name>
<organism evidence="2">
    <name type="scientific">Brassica napus</name>
    <name type="common">Rape</name>
    <dbReference type="NCBI Taxonomy" id="3708"/>
    <lineage>
        <taxon>Eukaryota</taxon>
        <taxon>Viridiplantae</taxon>
        <taxon>Streptophyta</taxon>
        <taxon>Embryophyta</taxon>
        <taxon>Tracheophyta</taxon>
        <taxon>Spermatophyta</taxon>
        <taxon>Magnoliopsida</taxon>
        <taxon>eudicotyledons</taxon>
        <taxon>Gunneridae</taxon>
        <taxon>Pentapetalae</taxon>
        <taxon>rosids</taxon>
        <taxon>malvids</taxon>
        <taxon>Brassicales</taxon>
        <taxon>Brassicaceae</taxon>
        <taxon>Brassiceae</taxon>
        <taxon>Brassica</taxon>
    </lineage>
</organism>
<evidence type="ECO:0000259" key="1">
    <source>
        <dbReference type="Pfam" id="PF03080"/>
    </source>
</evidence>
<proteinExistence type="predicted"/>